<dbReference type="GO" id="GO:0005507">
    <property type="term" value="F:copper ion binding"/>
    <property type="evidence" value="ECO:0007669"/>
    <property type="project" value="TreeGrafter"/>
</dbReference>
<dbReference type="Proteomes" id="UP000324974">
    <property type="component" value="Chromosome"/>
</dbReference>
<dbReference type="Pfam" id="PF02151">
    <property type="entry name" value="UVR"/>
    <property type="match status" value="1"/>
</dbReference>
<protein>
    <submittedName>
        <fullName evidence="2">McsA</fullName>
    </submittedName>
</protein>
<dbReference type="EMBL" id="CP042425">
    <property type="protein sequence ID" value="QEL14373.1"/>
    <property type="molecule type" value="Genomic_DNA"/>
</dbReference>
<keyword evidence="3" id="KW-1185">Reference proteome</keyword>
<dbReference type="InterPro" id="IPR025542">
    <property type="entry name" value="YacH"/>
</dbReference>
<dbReference type="PIRSF" id="PIRSF015034">
    <property type="entry name" value="YacH"/>
    <property type="match status" value="1"/>
</dbReference>
<organism evidence="2 3">
    <name type="scientific">Limnoglobus roseus</name>
    <dbReference type="NCBI Taxonomy" id="2598579"/>
    <lineage>
        <taxon>Bacteria</taxon>
        <taxon>Pseudomonadati</taxon>
        <taxon>Planctomycetota</taxon>
        <taxon>Planctomycetia</taxon>
        <taxon>Gemmatales</taxon>
        <taxon>Gemmataceae</taxon>
        <taxon>Limnoglobus</taxon>
    </lineage>
</organism>
<dbReference type="PANTHER" id="PTHR38430:SF1">
    <property type="entry name" value="PROTEIN-ARGININE KINASE ACTIVATOR PROTEIN"/>
    <property type="match status" value="1"/>
</dbReference>
<name>A0A5C1A866_9BACT</name>
<dbReference type="KEGG" id="lrs:PX52LOC_01261"/>
<dbReference type="PROSITE" id="PS50151">
    <property type="entry name" value="UVR"/>
    <property type="match status" value="1"/>
</dbReference>
<gene>
    <name evidence="2" type="ORF">PX52LOC_01261</name>
</gene>
<dbReference type="GO" id="GO:0008270">
    <property type="term" value="F:zinc ion binding"/>
    <property type="evidence" value="ECO:0007669"/>
    <property type="project" value="TreeGrafter"/>
</dbReference>
<sequence length="171" mass="18860">MNPCQFCGAPATVHLTDIVNKKKREMHLCESCAREQNLIPDAPSPQLNLPALLQLLMSQLAPSPSEADADDLDPASLTCPDCGLKYAQFRADGRLGCPEDYDVFLPVLMPILERVHRGLQHRGKTPKAVQEQMAKNEIADLKAQLTDAIAIEDYEEAARLRDRIRGKEAAG</sequence>
<dbReference type="GO" id="GO:0046870">
    <property type="term" value="F:cadmium ion binding"/>
    <property type="evidence" value="ECO:0007669"/>
    <property type="project" value="TreeGrafter"/>
</dbReference>
<dbReference type="InterPro" id="IPR001943">
    <property type="entry name" value="UVR_dom"/>
</dbReference>
<accession>A0A5C1A866</accession>
<dbReference type="AlphaFoldDB" id="A0A5C1A866"/>
<dbReference type="RefSeq" id="WP_149109267.1">
    <property type="nucleotide sequence ID" value="NZ_CP042425.1"/>
</dbReference>
<reference evidence="3" key="1">
    <citation type="submission" date="2019-08" db="EMBL/GenBank/DDBJ databases">
        <title>Limnoglobus roseus gen. nov., sp. nov., a novel freshwater planctomycete with a giant genome from the family Gemmataceae.</title>
        <authorList>
            <person name="Kulichevskaya I.S."/>
            <person name="Naumoff D.G."/>
            <person name="Miroshnikov K."/>
            <person name="Ivanova A."/>
            <person name="Philippov D.A."/>
            <person name="Hakobyan A."/>
            <person name="Rijpstra I.C."/>
            <person name="Sinninghe Damste J.S."/>
            <person name="Liesack W."/>
            <person name="Dedysh S.N."/>
        </authorList>
    </citation>
    <scope>NUCLEOTIDE SEQUENCE [LARGE SCALE GENOMIC DNA]</scope>
    <source>
        <strain evidence="3">PX52</strain>
    </source>
</reference>
<proteinExistence type="predicted"/>
<feature type="domain" description="UVR" evidence="1">
    <location>
        <begin position="135"/>
        <end position="170"/>
    </location>
</feature>
<dbReference type="OrthoDB" id="9788704at2"/>
<evidence type="ECO:0000313" key="2">
    <source>
        <dbReference type="EMBL" id="QEL14373.1"/>
    </source>
</evidence>
<dbReference type="GO" id="GO:0050897">
    <property type="term" value="F:cobalt ion binding"/>
    <property type="evidence" value="ECO:0007669"/>
    <property type="project" value="TreeGrafter"/>
</dbReference>
<dbReference type="GO" id="GO:1990169">
    <property type="term" value="P:stress response to copper ion"/>
    <property type="evidence" value="ECO:0007669"/>
    <property type="project" value="TreeGrafter"/>
</dbReference>
<dbReference type="GO" id="GO:1990170">
    <property type="term" value="P:stress response to cadmium ion"/>
    <property type="evidence" value="ECO:0007669"/>
    <property type="project" value="TreeGrafter"/>
</dbReference>
<evidence type="ECO:0000313" key="3">
    <source>
        <dbReference type="Proteomes" id="UP000324974"/>
    </source>
</evidence>
<evidence type="ECO:0000259" key="1">
    <source>
        <dbReference type="PROSITE" id="PS50151"/>
    </source>
</evidence>
<dbReference type="PANTHER" id="PTHR38430">
    <property type="entry name" value="PROTEIN-ARGININE KINASE ACTIVATOR PROTEIN"/>
    <property type="match status" value="1"/>
</dbReference>